<sequence>MSEINLELKNAAIFQKESLILNDVNLDVRKG</sequence>
<gene>
    <name evidence="1" type="ORF">LCGC14_0670710</name>
</gene>
<proteinExistence type="predicted"/>
<accession>A0A0F9QQZ6</accession>
<comment type="caution">
    <text evidence="1">The sequence shown here is derived from an EMBL/GenBank/DDBJ whole genome shotgun (WGS) entry which is preliminary data.</text>
</comment>
<protein>
    <submittedName>
        <fullName evidence="1">Uncharacterized protein</fullName>
    </submittedName>
</protein>
<dbReference type="EMBL" id="LAZR01001319">
    <property type="protein sequence ID" value="KKN46650.1"/>
    <property type="molecule type" value="Genomic_DNA"/>
</dbReference>
<dbReference type="AlphaFoldDB" id="A0A0F9QQZ6"/>
<reference evidence="1" key="1">
    <citation type="journal article" date="2015" name="Nature">
        <title>Complex archaea that bridge the gap between prokaryotes and eukaryotes.</title>
        <authorList>
            <person name="Spang A."/>
            <person name="Saw J.H."/>
            <person name="Jorgensen S.L."/>
            <person name="Zaremba-Niedzwiedzka K."/>
            <person name="Martijn J."/>
            <person name="Lind A.E."/>
            <person name="van Eijk R."/>
            <person name="Schleper C."/>
            <person name="Guy L."/>
            <person name="Ettema T.J."/>
        </authorList>
    </citation>
    <scope>NUCLEOTIDE SEQUENCE</scope>
</reference>
<organism evidence="1">
    <name type="scientific">marine sediment metagenome</name>
    <dbReference type="NCBI Taxonomy" id="412755"/>
    <lineage>
        <taxon>unclassified sequences</taxon>
        <taxon>metagenomes</taxon>
        <taxon>ecological metagenomes</taxon>
    </lineage>
</organism>
<evidence type="ECO:0000313" key="1">
    <source>
        <dbReference type="EMBL" id="KKN46650.1"/>
    </source>
</evidence>
<name>A0A0F9QQZ6_9ZZZZ</name>
<feature type="non-terminal residue" evidence="1">
    <location>
        <position position="31"/>
    </location>
</feature>